<gene>
    <name evidence="10" type="ORF">DI563_21180</name>
</gene>
<dbReference type="PANTHER" id="PTHR33693:SF1">
    <property type="entry name" value="TYPE-4 URACIL-DNA GLYCOSYLASE"/>
    <property type="match status" value="1"/>
</dbReference>
<evidence type="ECO:0000259" key="9">
    <source>
        <dbReference type="Pfam" id="PF03167"/>
    </source>
</evidence>
<dbReference type="Pfam" id="PF03167">
    <property type="entry name" value="UDG"/>
    <property type="match status" value="1"/>
</dbReference>
<dbReference type="Gene3D" id="3.40.470.10">
    <property type="entry name" value="Uracil-DNA glycosylase-like domain"/>
    <property type="match status" value="1"/>
</dbReference>
<dbReference type="AlphaFoldDB" id="A0A2W5PS74"/>
<name>A0A2W5PS74_VARPD</name>
<reference evidence="10 11" key="1">
    <citation type="submission" date="2017-08" db="EMBL/GenBank/DDBJ databases">
        <title>Infants hospitalized years apart are colonized by the same room-sourced microbial strains.</title>
        <authorList>
            <person name="Brooks B."/>
            <person name="Olm M.R."/>
            <person name="Firek B.A."/>
            <person name="Baker R."/>
            <person name="Thomas B.C."/>
            <person name="Morowitz M.J."/>
            <person name="Banfield J.F."/>
        </authorList>
    </citation>
    <scope>NUCLEOTIDE SEQUENCE [LARGE SCALE GENOMIC DNA]</scope>
    <source>
        <strain evidence="10">S2_005_003_R2_41</strain>
    </source>
</reference>
<accession>A0A2W5PS74</accession>
<feature type="domain" description="Uracil-DNA glycosylase-like" evidence="9">
    <location>
        <begin position="114"/>
        <end position="252"/>
    </location>
</feature>
<keyword evidence="6" id="KW-0411">Iron-sulfur</keyword>
<evidence type="ECO:0000256" key="5">
    <source>
        <dbReference type="ARBA" id="ARBA00023004"/>
    </source>
</evidence>
<comment type="caution">
    <text evidence="10">The sequence shown here is derived from an EMBL/GenBank/DDBJ whole genome shotgun (WGS) entry which is preliminary data.</text>
</comment>
<sequence>MSLVLDARQRAMLEEMGVKVWLPTARQAPMVVPEEPQADVQVDDASVPVAAPSASPVAPAPSPAPVAASPRSVAPAARPAQPASTGAAGASDLRIAAPQALYADEGRAVTGGWLVVADMPPGADGRHGAPLAGDAGRLLDQMLRALQLHVGTAPVHLVRAHRAVAGAPVAEDDADFEVAFDAWAAPLAPRIVLAMGPLSAQRLLGRQEPLGRLRGQAGRLPALGPATQVVATYHPAYLLRNGADKARAWVDLCLAAAHFDRHAG</sequence>
<evidence type="ECO:0000256" key="6">
    <source>
        <dbReference type="ARBA" id="ARBA00023014"/>
    </source>
</evidence>
<keyword evidence="5" id="KW-0408">Iron</keyword>
<evidence type="ECO:0000256" key="7">
    <source>
        <dbReference type="ARBA" id="ARBA00023204"/>
    </source>
</evidence>
<keyword evidence="7" id="KW-0234">DNA repair</keyword>
<evidence type="ECO:0000256" key="2">
    <source>
        <dbReference type="ARBA" id="ARBA00022723"/>
    </source>
</evidence>
<evidence type="ECO:0000313" key="11">
    <source>
        <dbReference type="Proteomes" id="UP000249135"/>
    </source>
</evidence>
<evidence type="ECO:0000256" key="4">
    <source>
        <dbReference type="ARBA" id="ARBA00022801"/>
    </source>
</evidence>
<keyword evidence="3" id="KW-0227">DNA damage</keyword>
<dbReference type="GO" id="GO:0051539">
    <property type="term" value="F:4 iron, 4 sulfur cluster binding"/>
    <property type="evidence" value="ECO:0007669"/>
    <property type="project" value="UniProtKB-KW"/>
</dbReference>
<evidence type="ECO:0000313" key="10">
    <source>
        <dbReference type="EMBL" id="PZQ67734.1"/>
    </source>
</evidence>
<dbReference type="GO" id="GO:0046872">
    <property type="term" value="F:metal ion binding"/>
    <property type="evidence" value="ECO:0007669"/>
    <property type="project" value="UniProtKB-KW"/>
</dbReference>
<organism evidence="10 11">
    <name type="scientific">Variovorax paradoxus</name>
    <dbReference type="NCBI Taxonomy" id="34073"/>
    <lineage>
        <taxon>Bacteria</taxon>
        <taxon>Pseudomonadati</taxon>
        <taxon>Pseudomonadota</taxon>
        <taxon>Betaproteobacteria</taxon>
        <taxon>Burkholderiales</taxon>
        <taxon>Comamonadaceae</taxon>
        <taxon>Variovorax</taxon>
    </lineage>
</organism>
<feature type="region of interest" description="Disordered" evidence="8">
    <location>
        <begin position="49"/>
        <end position="89"/>
    </location>
</feature>
<protein>
    <submittedName>
        <fullName evidence="10">Uracil-DNA glycosylase</fullName>
    </submittedName>
</protein>
<dbReference type="InterPro" id="IPR051536">
    <property type="entry name" value="UDG_Type-4/5"/>
</dbReference>
<proteinExistence type="predicted"/>
<dbReference type="EMBL" id="QFPP01000344">
    <property type="protein sequence ID" value="PZQ67734.1"/>
    <property type="molecule type" value="Genomic_DNA"/>
</dbReference>
<keyword evidence="4" id="KW-0378">Hydrolase</keyword>
<keyword evidence="1" id="KW-0004">4Fe-4S</keyword>
<dbReference type="InterPro" id="IPR036895">
    <property type="entry name" value="Uracil-DNA_glycosylase-like_sf"/>
</dbReference>
<dbReference type="GO" id="GO:0006281">
    <property type="term" value="P:DNA repair"/>
    <property type="evidence" value="ECO:0007669"/>
    <property type="project" value="UniProtKB-KW"/>
</dbReference>
<dbReference type="PANTHER" id="PTHR33693">
    <property type="entry name" value="TYPE-5 URACIL-DNA GLYCOSYLASE"/>
    <property type="match status" value="1"/>
</dbReference>
<feature type="compositionally biased region" description="Low complexity" evidence="8">
    <location>
        <begin position="65"/>
        <end position="84"/>
    </location>
</feature>
<dbReference type="Proteomes" id="UP000249135">
    <property type="component" value="Unassembled WGS sequence"/>
</dbReference>
<dbReference type="InterPro" id="IPR005122">
    <property type="entry name" value="Uracil-DNA_glycosylase-like"/>
</dbReference>
<evidence type="ECO:0000256" key="1">
    <source>
        <dbReference type="ARBA" id="ARBA00022485"/>
    </source>
</evidence>
<evidence type="ECO:0000256" key="3">
    <source>
        <dbReference type="ARBA" id="ARBA00022763"/>
    </source>
</evidence>
<dbReference type="GO" id="GO:0097506">
    <property type="term" value="F:deaminated base DNA N-glycosylase activity"/>
    <property type="evidence" value="ECO:0007669"/>
    <property type="project" value="UniProtKB-ARBA"/>
</dbReference>
<dbReference type="SUPFAM" id="SSF52141">
    <property type="entry name" value="Uracil-DNA glycosylase-like"/>
    <property type="match status" value="1"/>
</dbReference>
<evidence type="ECO:0000256" key="8">
    <source>
        <dbReference type="SAM" id="MobiDB-lite"/>
    </source>
</evidence>
<keyword evidence="2" id="KW-0479">Metal-binding</keyword>